<accession>A0A645AG29</accession>
<comment type="caution">
    <text evidence="1">The sequence shown here is derived from an EMBL/GenBank/DDBJ whole genome shotgun (WGS) entry which is preliminary data.</text>
</comment>
<sequence>MQLIDEEDDIAVIIDFINNFFHSFLEFTAVFRTRYKRTHIQHHDALVCQCIRNIAGYDFLCQTFHDGGLADSRFPYQNRIVLRSAGNDLHDTTDFLVASNDRIHPVFTRQVSQITG</sequence>
<protein>
    <submittedName>
        <fullName evidence="1">Uncharacterized protein</fullName>
    </submittedName>
</protein>
<organism evidence="1">
    <name type="scientific">bioreactor metagenome</name>
    <dbReference type="NCBI Taxonomy" id="1076179"/>
    <lineage>
        <taxon>unclassified sequences</taxon>
        <taxon>metagenomes</taxon>
        <taxon>ecological metagenomes</taxon>
    </lineage>
</organism>
<evidence type="ECO:0000313" key="1">
    <source>
        <dbReference type="EMBL" id="MPM52150.1"/>
    </source>
</evidence>
<reference evidence="1" key="1">
    <citation type="submission" date="2019-08" db="EMBL/GenBank/DDBJ databases">
        <authorList>
            <person name="Kucharzyk K."/>
            <person name="Murdoch R.W."/>
            <person name="Higgins S."/>
            <person name="Loffler F."/>
        </authorList>
    </citation>
    <scope>NUCLEOTIDE SEQUENCE</scope>
</reference>
<gene>
    <name evidence="1" type="ORF">SDC9_98906</name>
</gene>
<dbReference type="EMBL" id="VSSQ01013731">
    <property type="protein sequence ID" value="MPM52150.1"/>
    <property type="molecule type" value="Genomic_DNA"/>
</dbReference>
<name>A0A645AG29_9ZZZZ</name>
<dbReference type="AntiFam" id="ANF00007">
    <property type="entry name" value="Shadow ORF (opposite clpB)"/>
</dbReference>
<dbReference type="AlphaFoldDB" id="A0A645AG29"/>
<proteinExistence type="predicted"/>